<feature type="region of interest" description="Disordered" evidence="1">
    <location>
        <begin position="58"/>
        <end position="85"/>
    </location>
</feature>
<keyword evidence="3" id="KW-1185">Reference proteome</keyword>
<dbReference type="EMBL" id="ML213608">
    <property type="protein sequence ID" value="TFK37380.1"/>
    <property type="molecule type" value="Genomic_DNA"/>
</dbReference>
<protein>
    <submittedName>
        <fullName evidence="2">Uncharacterized protein</fullName>
    </submittedName>
</protein>
<accession>A0A5C3LWM6</accession>
<feature type="compositionally biased region" description="Basic and acidic residues" evidence="1">
    <location>
        <begin position="172"/>
        <end position="190"/>
    </location>
</feature>
<gene>
    <name evidence="2" type="ORF">BDQ12DRAFT_667013</name>
</gene>
<dbReference type="AlphaFoldDB" id="A0A5C3LWM6"/>
<name>A0A5C3LWM6_9AGAR</name>
<evidence type="ECO:0000313" key="3">
    <source>
        <dbReference type="Proteomes" id="UP000308652"/>
    </source>
</evidence>
<feature type="region of interest" description="Disordered" evidence="1">
    <location>
        <begin position="172"/>
        <end position="191"/>
    </location>
</feature>
<organism evidence="2 3">
    <name type="scientific">Crucibulum laeve</name>
    <dbReference type="NCBI Taxonomy" id="68775"/>
    <lineage>
        <taxon>Eukaryota</taxon>
        <taxon>Fungi</taxon>
        <taxon>Dikarya</taxon>
        <taxon>Basidiomycota</taxon>
        <taxon>Agaricomycotina</taxon>
        <taxon>Agaricomycetes</taxon>
        <taxon>Agaricomycetidae</taxon>
        <taxon>Agaricales</taxon>
        <taxon>Agaricineae</taxon>
        <taxon>Nidulariaceae</taxon>
        <taxon>Crucibulum</taxon>
    </lineage>
</organism>
<evidence type="ECO:0000256" key="1">
    <source>
        <dbReference type="SAM" id="MobiDB-lite"/>
    </source>
</evidence>
<evidence type="ECO:0000313" key="2">
    <source>
        <dbReference type="EMBL" id="TFK37380.1"/>
    </source>
</evidence>
<dbReference type="Proteomes" id="UP000308652">
    <property type="component" value="Unassembled WGS sequence"/>
</dbReference>
<feature type="compositionally biased region" description="Polar residues" evidence="1">
    <location>
        <begin position="67"/>
        <end position="81"/>
    </location>
</feature>
<proteinExistence type="predicted"/>
<sequence length="333" mass="37139">MSITPPSSPVVFLHSVNSSETDVSSVRGLYVRSRPTSAEWDDFPKTDFVRFGLNPDEAGTPIPPTPSSNDGFSTTPCTSVESGGEDPIDRVVQITALWAEERRKEELLDLSDSSSVLARSASKHRVTIVEMVPSKKGKDLSHQYRMEHQLKKRNSWVGGLRRRVSSLLHRHTNDGARKEKKYEEKEKEISFDPTSTISHHSLFGGKAMSVRERKISAPRPLEPLKSSSASLFTIRKRRRGVTVGSADAGPSQTRSRLPVSVNRASVRRSRSFSGITNALTAINDIDELDDATIEAFSTGRDLRWLFALKKQADEEEAGDFKEALFERGVENWK</sequence>
<reference evidence="2 3" key="1">
    <citation type="journal article" date="2019" name="Nat. Ecol. Evol.">
        <title>Megaphylogeny resolves global patterns of mushroom evolution.</title>
        <authorList>
            <person name="Varga T."/>
            <person name="Krizsan K."/>
            <person name="Foldi C."/>
            <person name="Dima B."/>
            <person name="Sanchez-Garcia M."/>
            <person name="Sanchez-Ramirez S."/>
            <person name="Szollosi G.J."/>
            <person name="Szarkandi J.G."/>
            <person name="Papp V."/>
            <person name="Albert L."/>
            <person name="Andreopoulos W."/>
            <person name="Angelini C."/>
            <person name="Antonin V."/>
            <person name="Barry K.W."/>
            <person name="Bougher N.L."/>
            <person name="Buchanan P."/>
            <person name="Buyck B."/>
            <person name="Bense V."/>
            <person name="Catcheside P."/>
            <person name="Chovatia M."/>
            <person name="Cooper J."/>
            <person name="Damon W."/>
            <person name="Desjardin D."/>
            <person name="Finy P."/>
            <person name="Geml J."/>
            <person name="Haridas S."/>
            <person name="Hughes K."/>
            <person name="Justo A."/>
            <person name="Karasinski D."/>
            <person name="Kautmanova I."/>
            <person name="Kiss B."/>
            <person name="Kocsube S."/>
            <person name="Kotiranta H."/>
            <person name="LaButti K.M."/>
            <person name="Lechner B.E."/>
            <person name="Liimatainen K."/>
            <person name="Lipzen A."/>
            <person name="Lukacs Z."/>
            <person name="Mihaltcheva S."/>
            <person name="Morgado L.N."/>
            <person name="Niskanen T."/>
            <person name="Noordeloos M.E."/>
            <person name="Ohm R.A."/>
            <person name="Ortiz-Santana B."/>
            <person name="Ovrebo C."/>
            <person name="Racz N."/>
            <person name="Riley R."/>
            <person name="Savchenko A."/>
            <person name="Shiryaev A."/>
            <person name="Soop K."/>
            <person name="Spirin V."/>
            <person name="Szebenyi C."/>
            <person name="Tomsovsky M."/>
            <person name="Tulloss R.E."/>
            <person name="Uehling J."/>
            <person name="Grigoriev I.V."/>
            <person name="Vagvolgyi C."/>
            <person name="Papp T."/>
            <person name="Martin F.M."/>
            <person name="Miettinen O."/>
            <person name="Hibbett D.S."/>
            <person name="Nagy L.G."/>
        </authorList>
    </citation>
    <scope>NUCLEOTIDE SEQUENCE [LARGE SCALE GENOMIC DNA]</scope>
    <source>
        <strain evidence="2 3">CBS 166.37</strain>
    </source>
</reference>